<dbReference type="EMBL" id="CP047156">
    <property type="protein sequence ID" value="QHC00559.1"/>
    <property type="molecule type" value="Genomic_DNA"/>
</dbReference>
<dbReference type="SUPFAM" id="SSF48498">
    <property type="entry name" value="Tetracyclin repressor-like, C-terminal domain"/>
    <property type="match status" value="1"/>
</dbReference>
<name>A0A7L4YP21_9ACTN</name>
<reference evidence="4 5" key="1">
    <citation type="journal article" date="2018" name="Int. J. Syst. Evol. Microbiol.">
        <title>Epidermidibacterium keratini gen. nov., sp. nov., a member of the family Sporichthyaceae, isolated from keratin epidermis.</title>
        <authorList>
            <person name="Lee D.G."/>
            <person name="Trujillo M.E."/>
            <person name="Kang S."/>
            <person name="Nam J.J."/>
            <person name="Kim Y.J."/>
        </authorList>
    </citation>
    <scope>NUCLEOTIDE SEQUENCE [LARGE SCALE GENOMIC DNA]</scope>
    <source>
        <strain evidence="4 5">EPI-7</strain>
    </source>
</reference>
<dbReference type="GO" id="GO:0003700">
    <property type="term" value="F:DNA-binding transcription factor activity"/>
    <property type="evidence" value="ECO:0007669"/>
    <property type="project" value="TreeGrafter"/>
</dbReference>
<dbReference type="GO" id="GO:0000976">
    <property type="term" value="F:transcription cis-regulatory region binding"/>
    <property type="evidence" value="ECO:0007669"/>
    <property type="project" value="TreeGrafter"/>
</dbReference>
<dbReference type="InterPro" id="IPR009057">
    <property type="entry name" value="Homeodomain-like_sf"/>
</dbReference>
<sequence length="194" mass="21419">MTTTQPIDTNRPLTPAGEAILESASRLFYSRGINAVGVEAIALEAQTTKKTLYDRFGSKDGLVTVYLTRRLRTWQQYVEDYLTNNRRRRKYAALLLLDALGDWLEANERGCGFINAYAELAGTGAAGIDVIREEKQWVRQTYSRLCAEDGLSSPERRGAQLALIHEGAMVALAVGDEPDAIEVARALAQTVLRG</sequence>
<evidence type="ECO:0000256" key="1">
    <source>
        <dbReference type="ARBA" id="ARBA00023125"/>
    </source>
</evidence>
<feature type="domain" description="HTH tetR-type" evidence="3">
    <location>
        <begin position="14"/>
        <end position="74"/>
    </location>
</feature>
<dbReference type="RefSeq" id="WP_159545164.1">
    <property type="nucleotide sequence ID" value="NZ_CP047156.1"/>
</dbReference>
<evidence type="ECO:0000256" key="2">
    <source>
        <dbReference type="PROSITE-ProRule" id="PRU00335"/>
    </source>
</evidence>
<gene>
    <name evidence="4" type="ORF">EK0264_09840</name>
</gene>
<dbReference type="InParanoid" id="A0A7L4YP21"/>
<evidence type="ECO:0000259" key="3">
    <source>
        <dbReference type="PROSITE" id="PS50977"/>
    </source>
</evidence>
<dbReference type="PANTHER" id="PTHR30055:SF200">
    <property type="entry name" value="HTH-TYPE TRANSCRIPTIONAL REPRESSOR BDCR"/>
    <property type="match status" value="1"/>
</dbReference>
<dbReference type="SUPFAM" id="SSF46689">
    <property type="entry name" value="Homeodomain-like"/>
    <property type="match status" value="1"/>
</dbReference>
<dbReference type="PROSITE" id="PS50977">
    <property type="entry name" value="HTH_TETR_2"/>
    <property type="match status" value="1"/>
</dbReference>
<keyword evidence="1 2" id="KW-0238">DNA-binding</keyword>
<accession>A0A7L4YP21</accession>
<dbReference type="AlphaFoldDB" id="A0A7L4YP21"/>
<dbReference type="PANTHER" id="PTHR30055">
    <property type="entry name" value="HTH-TYPE TRANSCRIPTIONAL REGULATOR RUTR"/>
    <property type="match status" value="1"/>
</dbReference>
<dbReference type="KEGG" id="eke:EK0264_09840"/>
<dbReference type="InterPro" id="IPR001647">
    <property type="entry name" value="HTH_TetR"/>
</dbReference>
<evidence type="ECO:0000313" key="5">
    <source>
        <dbReference type="Proteomes" id="UP000463857"/>
    </source>
</evidence>
<feature type="DNA-binding region" description="H-T-H motif" evidence="2">
    <location>
        <begin position="37"/>
        <end position="56"/>
    </location>
</feature>
<organism evidence="4 5">
    <name type="scientific">Epidermidibacterium keratini</name>
    <dbReference type="NCBI Taxonomy" id="1891644"/>
    <lineage>
        <taxon>Bacteria</taxon>
        <taxon>Bacillati</taxon>
        <taxon>Actinomycetota</taxon>
        <taxon>Actinomycetes</taxon>
        <taxon>Sporichthyales</taxon>
        <taxon>Sporichthyaceae</taxon>
        <taxon>Epidermidibacterium</taxon>
    </lineage>
</organism>
<dbReference type="PRINTS" id="PR00455">
    <property type="entry name" value="HTHTETR"/>
</dbReference>
<dbReference type="Pfam" id="PF00440">
    <property type="entry name" value="TetR_N"/>
    <property type="match status" value="1"/>
</dbReference>
<dbReference type="InterPro" id="IPR036271">
    <property type="entry name" value="Tet_transcr_reg_TetR-rel_C_sf"/>
</dbReference>
<dbReference type="Gene3D" id="1.10.357.10">
    <property type="entry name" value="Tetracycline Repressor, domain 2"/>
    <property type="match status" value="1"/>
</dbReference>
<dbReference type="Proteomes" id="UP000463857">
    <property type="component" value="Chromosome"/>
</dbReference>
<protein>
    <submittedName>
        <fullName evidence="4">TetR family transcriptional regulator</fullName>
    </submittedName>
</protein>
<proteinExistence type="predicted"/>
<keyword evidence="5" id="KW-1185">Reference proteome</keyword>
<evidence type="ECO:0000313" key="4">
    <source>
        <dbReference type="EMBL" id="QHC00559.1"/>
    </source>
</evidence>
<dbReference type="InterPro" id="IPR050109">
    <property type="entry name" value="HTH-type_TetR-like_transc_reg"/>
</dbReference>
<dbReference type="OrthoDB" id="4214267at2"/>